<evidence type="ECO:0000313" key="2">
    <source>
        <dbReference type="EMBL" id="TQE98357.1"/>
    </source>
</evidence>
<dbReference type="InterPro" id="IPR052919">
    <property type="entry name" value="TA_system_RNase"/>
</dbReference>
<comment type="caution">
    <text evidence="2">The sequence shown here is derived from an EMBL/GenBank/DDBJ whole genome shotgun (WGS) entry which is preliminary data.</text>
</comment>
<accession>A0A540VNK7</accession>
<dbReference type="Gene3D" id="3.40.50.1010">
    <property type="entry name" value="5'-nuclease"/>
    <property type="match status" value="1"/>
</dbReference>
<dbReference type="Pfam" id="PF01850">
    <property type="entry name" value="PIN"/>
    <property type="match status" value="1"/>
</dbReference>
<proteinExistence type="predicted"/>
<dbReference type="AlphaFoldDB" id="A0A540VNK7"/>
<organism evidence="2 3">
    <name type="scientific">Spiribacter salinus</name>
    <dbReference type="NCBI Taxonomy" id="1335746"/>
    <lineage>
        <taxon>Bacteria</taxon>
        <taxon>Pseudomonadati</taxon>
        <taxon>Pseudomonadota</taxon>
        <taxon>Gammaproteobacteria</taxon>
        <taxon>Chromatiales</taxon>
        <taxon>Ectothiorhodospiraceae</taxon>
        <taxon>Spiribacter</taxon>
    </lineage>
</organism>
<reference evidence="2 3" key="1">
    <citation type="submission" date="2019-06" db="EMBL/GenBank/DDBJ databases">
        <title>Metagenome assembled Genome of Spiribacter salinus SL48-SHIP from the microbial mat of Salt Lake 48 (Novosibirsk region, Russia).</title>
        <authorList>
            <person name="Shipova A."/>
            <person name="Rozanov A.S."/>
            <person name="Bryanskaya A.V."/>
            <person name="Peltek S.E."/>
        </authorList>
    </citation>
    <scope>NUCLEOTIDE SEQUENCE [LARGE SCALE GENOMIC DNA]</scope>
    <source>
        <strain evidence="2">SL48-SHIP-2</strain>
    </source>
</reference>
<dbReference type="CDD" id="cd09872">
    <property type="entry name" value="PIN_Sll0205-like"/>
    <property type="match status" value="1"/>
</dbReference>
<protein>
    <submittedName>
        <fullName evidence="2">Type II toxin-antitoxin system VapC family toxin</fullName>
    </submittedName>
</protein>
<dbReference type="SUPFAM" id="SSF88723">
    <property type="entry name" value="PIN domain-like"/>
    <property type="match status" value="1"/>
</dbReference>
<evidence type="ECO:0000259" key="1">
    <source>
        <dbReference type="Pfam" id="PF01850"/>
    </source>
</evidence>
<dbReference type="Proteomes" id="UP000315400">
    <property type="component" value="Unassembled WGS sequence"/>
</dbReference>
<dbReference type="EMBL" id="VIFK01000217">
    <property type="protein sequence ID" value="TQE98357.1"/>
    <property type="molecule type" value="Genomic_DNA"/>
</dbReference>
<gene>
    <name evidence="2" type="ORF">FKY71_14230</name>
</gene>
<dbReference type="InterPro" id="IPR029060">
    <property type="entry name" value="PIN-like_dom_sf"/>
</dbReference>
<dbReference type="InterPro" id="IPR002716">
    <property type="entry name" value="PIN_dom"/>
</dbReference>
<name>A0A540VNK7_9GAMM</name>
<evidence type="ECO:0000313" key="3">
    <source>
        <dbReference type="Proteomes" id="UP000315400"/>
    </source>
</evidence>
<feature type="non-terminal residue" evidence="2">
    <location>
        <position position="70"/>
    </location>
</feature>
<dbReference type="PANTHER" id="PTHR36173:SF1">
    <property type="entry name" value="RIBONUCLEASE VAPC22"/>
    <property type="match status" value="1"/>
</dbReference>
<sequence>MILLDTHVWIWWASDPARLSGRAISALDRAEGEDGPVYLSAISTWEVAMLVSKGRLELTLPVEDWIAHSE</sequence>
<feature type="domain" description="PIN" evidence="1">
    <location>
        <begin position="2"/>
        <end position="68"/>
    </location>
</feature>
<dbReference type="PANTHER" id="PTHR36173">
    <property type="entry name" value="RIBONUCLEASE VAPC16-RELATED"/>
    <property type="match status" value="1"/>
</dbReference>
<dbReference type="InterPro" id="IPR041705">
    <property type="entry name" value="PIN_Sll0205"/>
</dbReference>